<dbReference type="Proteomes" id="UP000315440">
    <property type="component" value="Unassembled WGS sequence"/>
</dbReference>
<keyword evidence="1" id="KW-0949">S-adenosyl-L-methionine</keyword>
<organism evidence="5 6">
    <name type="scientific">Pseudobythopirellula maris</name>
    <dbReference type="NCBI Taxonomy" id="2527991"/>
    <lineage>
        <taxon>Bacteria</taxon>
        <taxon>Pseudomonadati</taxon>
        <taxon>Planctomycetota</taxon>
        <taxon>Planctomycetia</taxon>
        <taxon>Pirellulales</taxon>
        <taxon>Lacipirellulaceae</taxon>
        <taxon>Pseudobythopirellula</taxon>
    </lineage>
</organism>
<dbReference type="OrthoDB" id="9792195at2"/>
<dbReference type="InterPro" id="IPR002747">
    <property type="entry name" value="SAM_OH_AdoTrfase"/>
</dbReference>
<evidence type="ECO:0000259" key="3">
    <source>
        <dbReference type="Pfam" id="PF01887"/>
    </source>
</evidence>
<dbReference type="SUPFAM" id="SSF101852">
    <property type="entry name" value="Bacterial fluorinating enzyme, C-terminal domain"/>
    <property type="match status" value="1"/>
</dbReference>
<keyword evidence="6" id="KW-1185">Reference proteome</keyword>
<dbReference type="InterPro" id="IPR023228">
    <property type="entry name" value="SAM_OH_AdoTrfase_N_sf"/>
</dbReference>
<reference evidence="5 6" key="1">
    <citation type="submission" date="2019-02" db="EMBL/GenBank/DDBJ databases">
        <title>Deep-cultivation of Planctomycetes and their phenomic and genomic characterization uncovers novel biology.</title>
        <authorList>
            <person name="Wiegand S."/>
            <person name="Jogler M."/>
            <person name="Boedeker C."/>
            <person name="Pinto D."/>
            <person name="Vollmers J."/>
            <person name="Rivas-Marin E."/>
            <person name="Kohn T."/>
            <person name="Peeters S.H."/>
            <person name="Heuer A."/>
            <person name="Rast P."/>
            <person name="Oberbeckmann S."/>
            <person name="Bunk B."/>
            <person name="Jeske O."/>
            <person name="Meyerdierks A."/>
            <person name="Storesund J.E."/>
            <person name="Kallscheuer N."/>
            <person name="Luecker S."/>
            <person name="Lage O.M."/>
            <person name="Pohl T."/>
            <person name="Merkel B.J."/>
            <person name="Hornburger P."/>
            <person name="Mueller R.-W."/>
            <person name="Bruemmer F."/>
            <person name="Labrenz M."/>
            <person name="Spormann A.M."/>
            <person name="Op Den Camp H."/>
            <person name="Overmann J."/>
            <person name="Amann R."/>
            <person name="Jetten M.S.M."/>
            <person name="Mascher T."/>
            <person name="Medema M.H."/>
            <person name="Devos D.P."/>
            <person name="Kaster A.-K."/>
            <person name="Ovreas L."/>
            <person name="Rohde M."/>
            <person name="Galperin M.Y."/>
            <person name="Jogler C."/>
        </authorList>
    </citation>
    <scope>NUCLEOTIDE SEQUENCE [LARGE SCALE GENOMIC DNA]</scope>
    <source>
        <strain evidence="5 6">Mal64</strain>
    </source>
</reference>
<evidence type="ECO:0000259" key="4">
    <source>
        <dbReference type="Pfam" id="PF20257"/>
    </source>
</evidence>
<comment type="similarity">
    <text evidence="2">Belongs to the SAM hydrolase / SAM-dependent halogenase family.</text>
</comment>
<dbReference type="EMBL" id="SJPQ01000001">
    <property type="protein sequence ID" value="TWT89688.1"/>
    <property type="molecule type" value="Genomic_DNA"/>
</dbReference>
<name>A0A5C5ZRK4_9BACT</name>
<dbReference type="Pfam" id="PF20257">
    <property type="entry name" value="SAM_HAT_C"/>
    <property type="match status" value="1"/>
</dbReference>
<evidence type="ECO:0000313" key="5">
    <source>
        <dbReference type="EMBL" id="TWT89688.1"/>
    </source>
</evidence>
<evidence type="ECO:0000256" key="2">
    <source>
        <dbReference type="ARBA" id="ARBA00024035"/>
    </source>
</evidence>
<gene>
    <name evidence="5" type="primary">salL</name>
    <name evidence="5" type="ORF">Mal64_00670</name>
</gene>
<dbReference type="RefSeq" id="WP_146395550.1">
    <property type="nucleotide sequence ID" value="NZ_SJPQ01000001.1"/>
</dbReference>
<dbReference type="GO" id="GO:0016740">
    <property type="term" value="F:transferase activity"/>
    <property type="evidence" value="ECO:0007669"/>
    <property type="project" value="UniProtKB-KW"/>
</dbReference>
<dbReference type="PIRSF" id="PIRSF006779">
    <property type="entry name" value="UCP006779"/>
    <property type="match status" value="1"/>
</dbReference>
<dbReference type="InterPro" id="IPR023227">
    <property type="entry name" value="SAM_OH_AdoTrfase_C_sf"/>
</dbReference>
<dbReference type="Gene3D" id="3.40.50.10790">
    <property type="entry name" value="S-adenosyl-l-methionine hydroxide adenosyltransferase, N-terminal"/>
    <property type="match status" value="1"/>
</dbReference>
<comment type="caution">
    <text evidence="5">The sequence shown here is derived from an EMBL/GenBank/DDBJ whole genome shotgun (WGS) entry which is preliminary data.</text>
</comment>
<protein>
    <submittedName>
        <fullName evidence="5">Adenosyl-chloride synthase</fullName>
        <ecNumber evidence="5">2.5.1.94</ecNumber>
    </submittedName>
</protein>
<proteinExistence type="inferred from homology"/>
<dbReference type="InterPro" id="IPR046470">
    <property type="entry name" value="SAM_HAT_C"/>
</dbReference>
<evidence type="ECO:0000256" key="1">
    <source>
        <dbReference type="ARBA" id="ARBA00022691"/>
    </source>
</evidence>
<dbReference type="Pfam" id="PF01887">
    <property type="entry name" value="SAM_HAT_N"/>
    <property type="match status" value="1"/>
</dbReference>
<dbReference type="SUPFAM" id="SSF102522">
    <property type="entry name" value="Bacterial fluorinating enzyme, N-terminal domain"/>
    <property type="match status" value="1"/>
</dbReference>
<keyword evidence="5" id="KW-0808">Transferase</keyword>
<feature type="domain" description="S-adenosyl-l-methionine hydroxide adenosyltransferase N-terminal" evidence="3">
    <location>
        <begin position="4"/>
        <end position="150"/>
    </location>
</feature>
<dbReference type="Gene3D" id="2.40.30.90">
    <property type="entry name" value="Bacterial fluorinating enzyme like"/>
    <property type="match status" value="1"/>
</dbReference>
<dbReference type="EC" id="2.5.1.94" evidence="5"/>
<dbReference type="AlphaFoldDB" id="A0A5C5ZRK4"/>
<sequence>MPLITLTTDFGAGGRYVAQMKGVICSLCPEATVVDLSHAMPPQGVAAAARFLEETTLWFPAGAVHLAVVDPGVGTDRAIVAVETADGTRYVAPDNGLLAWLAKTGGPLTMVRIEEAEYRRPRVSATFHGRDIMAPAAAHLAGGLAIAKLGPVADGLAPLSEQLTQGEAGVAERHENPQGGGMITGQVVEIDSFGNLITDIGAELLGGLPEGEALTIECDEHKTFGLQKTYGDQPPMTLVALVGSGDKLELAIVDDSAQIMLGVKPGAPVTLKW</sequence>
<feature type="domain" description="S-adenosyl-l-methionine hydroxide adenosyltransferase C-terminal" evidence="4">
    <location>
        <begin position="185"/>
        <end position="270"/>
    </location>
</feature>
<dbReference type="InterPro" id="IPR046469">
    <property type="entry name" value="SAM_HAT_N"/>
</dbReference>
<dbReference type="PANTHER" id="PTHR35092">
    <property type="entry name" value="CHLORINASE MJ1651"/>
    <property type="match status" value="1"/>
</dbReference>
<accession>A0A5C5ZRK4</accession>
<evidence type="ECO:0000313" key="6">
    <source>
        <dbReference type="Proteomes" id="UP000315440"/>
    </source>
</evidence>
<dbReference type="PANTHER" id="PTHR35092:SF1">
    <property type="entry name" value="CHLORINASE MJ1651"/>
    <property type="match status" value="1"/>
</dbReference>